<dbReference type="EMBL" id="AHMY02000066">
    <property type="protein sequence ID" value="EKO13946.1"/>
    <property type="molecule type" value="Genomic_DNA"/>
</dbReference>
<organism evidence="1 2">
    <name type="scientific">Leptospira kirschneri str. H1</name>
    <dbReference type="NCBI Taxonomy" id="1049966"/>
    <lineage>
        <taxon>Bacteria</taxon>
        <taxon>Pseudomonadati</taxon>
        <taxon>Spirochaetota</taxon>
        <taxon>Spirochaetia</taxon>
        <taxon>Leptospirales</taxon>
        <taxon>Leptospiraceae</taxon>
        <taxon>Leptospira</taxon>
    </lineage>
</organism>
<dbReference type="AlphaFoldDB" id="A0A0E2AYB1"/>
<evidence type="ECO:0000313" key="1">
    <source>
        <dbReference type="EMBL" id="EKO13946.1"/>
    </source>
</evidence>
<evidence type="ECO:0000313" key="2">
    <source>
        <dbReference type="Proteomes" id="UP000006253"/>
    </source>
</evidence>
<dbReference type="Pfam" id="PF13146">
    <property type="entry name" value="TRL"/>
    <property type="match status" value="1"/>
</dbReference>
<comment type="caution">
    <text evidence="1">The sequence shown here is derived from an EMBL/GenBank/DDBJ whole genome shotgun (WGS) entry which is preliminary data.</text>
</comment>
<accession>A0A0E2AYB1</accession>
<reference evidence="1 2" key="1">
    <citation type="submission" date="2012-10" db="EMBL/GenBank/DDBJ databases">
        <authorList>
            <person name="Harkins D.M."/>
            <person name="Durkin A.S."/>
            <person name="Brinkac L.M."/>
            <person name="Selengut J.D."/>
            <person name="Sanka R."/>
            <person name="DePew J."/>
            <person name="Purushe J."/>
            <person name="Peacock S.J."/>
            <person name="Thaipadungpanit J."/>
            <person name="Wuthiekanun V.W."/>
            <person name="Day N.P."/>
            <person name="Vinetz J.M."/>
            <person name="Sutton G.G."/>
            <person name="Nelson W.C."/>
            <person name="Fouts D.E."/>
        </authorList>
    </citation>
    <scope>NUCLEOTIDE SEQUENCE [LARGE SCALE GENOMIC DNA]</scope>
    <source>
        <strain evidence="1 2">H1</strain>
    </source>
</reference>
<protein>
    <submittedName>
        <fullName evidence="1">TRL-like family protein</fullName>
    </submittedName>
</protein>
<sequence length="125" mass="13492">MQNLLPERKNKEKGKKDLMKKIIILTLVALGFSVFLSNCATGPQQGMLVTSTTFPGEINRSNEVPTAKKAEGCAHNVLYLVTWGDASAGQIALDNKISRIATVDHSTFSVLGLVYSSYCTIVSGE</sequence>
<name>A0A0E2AYB1_9LEPT</name>
<dbReference type="InterPro" id="IPR025113">
    <property type="entry name" value="TRL-like"/>
</dbReference>
<gene>
    <name evidence="1" type="ORF">LEP1GSC081_0247</name>
</gene>
<proteinExistence type="predicted"/>
<dbReference type="Proteomes" id="UP000006253">
    <property type="component" value="Unassembled WGS sequence"/>
</dbReference>